<gene>
    <name evidence="4" type="ORF">R1sor_015804</name>
</gene>
<evidence type="ECO:0000259" key="3">
    <source>
        <dbReference type="PROSITE" id="PS50158"/>
    </source>
</evidence>
<feature type="compositionally biased region" description="Polar residues" evidence="2">
    <location>
        <begin position="136"/>
        <end position="145"/>
    </location>
</feature>
<keyword evidence="5" id="KW-1185">Reference proteome</keyword>
<feature type="compositionally biased region" description="Basic and acidic residues" evidence="2">
    <location>
        <begin position="61"/>
        <end position="78"/>
    </location>
</feature>
<sequence>MPMDLDPPTSAGFAFKEGYVEFEMSYEPLPEGCYTCHQNGHIAKFCPTTTSTREISEVELEAAKQEAEKAATREKDTNRAAQDQEAEAKQQKDEAAEGRKPQKASQLSTVPTPVPTANPFSLLDDEDDLAEDSPTEDTTAQTAQHTIDLNISTTEEVDVRGASKSKIYTPVKRHKTGGDVTTMQEGATQMASSMEGSGQAIELLSTEQAEGAMEEAEEDDTEMDMVEAVNSPHLPGRLWSNKAGNEGAPEASSTKTVQESNIYAANSLGLLGVVDGDDLAFAFAIAAPWFPLPPELPLHGRLGVVFFSACGDKTFAGGACVLDVCAWPIDGSCIILCVVG</sequence>
<dbReference type="Proteomes" id="UP001633002">
    <property type="component" value="Unassembled WGS sequence"/>
</dbReference>
<evidence type="ECO:0000256" key="2">
    <source>
        <dbReference type="SAM" id="MobiDB-lite"/>
    </source>
</evidence>
<feature type="region of interest" description="Disordered" evidence="2">
    <location>
        <begin position="60"/>
        <end position="145"/>
    </location>
</feature>
<dbReference type="PROSITE" id="PS50158">
    <property type="entry name" value="ZF_CCHC"/>
    <property type="match status" value="1"/>
</dbReference>
<keyword evidence="1" id="KW-0863">Zinc-finger</keyword>
<organism evidence="4 5">
    <name type="scientific">Riccia sorocarpa</name>
    <dbReference type="NCBI Taxonomy" id="122646"/>
    <lineage>
        <taxon>Eukaryota</taxon>
        <taxon>Viridiplantae</taxon>
        <taxon>Streptophyta</taxon>
        <taxon>Embryophyta</taxon>
        <taxon>Marchantiophyta</taxon>
        <taxon>Marchantiopsida</taxon>
        <taxon>Marchantiidae</taxon>
        <taxon>Marchantiales</taxon>
        <taxon>Ricciaceae</taxon>
        <taxon>Riccia</taxon>
    </lineage>
</organism>
<feature type="compositionally biased region" description="Basic and acidic residues" evidence="2">
    <location>
        <begin position="86"/>
        <end position="100"/>
    </location>
</feature>
<keyword evidence="1" id="KW-0479">Metal-binding</keyword>
<reference evidence="4 5" key="1">
    <citation type="submission" date="2024-09" db="EMBL/GenBank/DDBJ databases">
        <title>Chromosome-scale assembly of Riccia sorocarpa.</title>
        <authorList>
            <person name="Paukszto L."/>
        </authorList>
    </citation>
    <scope>NUCLEOTIDE SEQUENCE [LARGE SCALE GENOMIC DNA]</scope>
    <source>
        <strain evidence="4">LP-2024</strain>
        <tissue evidence="4">Aerial parts of the thallus</tissue>
    </source>
</reference>
<feature type="domain" description="CCHC-type" evidence="3">
    <location>
        <begin position="33"/>
        <end position="47"/>
    </location>
</feature>
<feature type="region of interest" description="Disordered" evidence="2">
    <location>
        <begin position="234"/>
        <end position="256"/>
    </location>
</feature>
<dbReference type="EMBL" id="JBJQOH010000004">
    <property type="protein sequence ID" value="KAL3689495.1"/>
    <property type="molecule type" value="Genomic_DNA"/>
</dbReference>
<dbReference type="AlphaFoldDB" id="A0ABD3HHA1"/>
<evidence type="ECO:0000256" key="1">
    <source>
        <dbReference type="PROSITE-ProRule" id="PRU00047"/>
    </source>
</evidence>
<comment type="caution">
    <text evidence="4">The sequence shown here is derived from an EMBL/GenBank/DDBJ whole genome shotgun (WGS) entry which is preliminary data.</text>
</comment>
<evidence type="ECO:0000313" key="5">
    <source>
        <dbReference type="Proteomes" id="UP001633002"/>
    </source>
</evidence>
<feature type="compositionally biased region" description="Acidic residues" evidence="2">
    <location>
        <begin position="123"/>
        <end position="135"/>
    </location>
</feature>
<dbReference type="InterPro" id="IPR001878">
    <property type="entry name" value="Znf_CCHC"/>
</dbReference>
<dbReference type="GO" id="GO:0008270">
    <property type="term" value="F:zinc ion binding"/>
    <property type="evidence" value="ECO:0007669"/>
    <property type="project" value="UniProtKB-KW"/>
</dbReference>
<keyword evidence="1" id="KW-0862">Zinc</keyword>
<proteinExistence type="predicted"/>
<name>A0ABD3HHA1_9MARC</name>
<evidence type="ECO:0000313" key="4">
    <source>
        <dbReference type="EMBL" id="KAL3689495.1"/>
    </source>
</evidence>
<protein>
    <recommendedName>
        <fullName evidence="3">CCHC-type domain-containing protein</fullName>
    </recommendedName>
</protein>
<accession>A0ABD3HHA1</accession>